<protein>
    <submittedName>
        <fullName evidence="7">Peptidoglycan DD-metalloendopeptidase family protein</fullName>
    </submittedName>
</protein>
<dbReference type="InterPro" id="IPR023346">
    <property type="entry name" value="Lysozyme-like_dom_sf"/>
</dbReference>
<dbReference type="InterPro" id="IPR050570">
    <property type="entry name" value="Cell_wall_metabolism_enzyme"/>
</dbReference>
<reference evidence="7" key="1">
    <citation type="submission" date="2022-12" db="EMBL/GenBank/DDBJ databases">
        <authorList>
            <person name="Krivoruchko A.V."/>
            <person name="Elkin A."/>
        </authorList>
    </citation>
    <scope>NUCLEOTIDE SEQUENCE</scope>
    <source>
        <strain evidence="7">IEGM 1391</strain>
    </source>
</reference>
<dbReference type="CDD" id="cd12797">
    <property type="entry name" value="M23_peptidase"/>
    <property type="match status" value="1"/>
</dbReference>
<dbReference type="PROSITE" id="PS51935">
    <property type="entry name" value="NLPC_P60"/>
    <property type="match status" value="1"/>
</dbReference>
<evidence type="ECO:0000256" key="4">
    <source>
        <dbReference type="ARBA" id="ARBA00022807"/>
    </source>
</evidence>
<gene>
    <name evidence="7" type="ORF">O4220_00075</name>
</gene>
<keyword evidence="2" id="KW-0645">Protease</keyword>
<dbReference type="Proteomes" id="UP001081071">
    <property type="component" value="Unassembled WGS sequence"/>
</dbReference>
<evidence type="ECO:0000313" key="8">
    <source>
        <dbReference type="Proteomes" id="UP001081071"/>
    </source>
</evidence>
<dbReference type="Pfam" id="PF00877">
    <property type="entry name" value="NLPC_P60"/>
    <property type="match status" value="1"/>
</dbReference>
<dbReference type="Gene3D" id="1.10.530.10">
    <property type="match status" value="1"/>
</dbReference>
<dbReference type="InterPro" id="IPR011055">
    <property type="entry name" value="Dup_hybrid_motif"/>
</dbReference>
<dbReference type="SUPFAM" id="SSF53955">
    <property type="entry name" value="Lysozyme-like"/>
    <property type="match status" value="1"/>
</dbReference>
<keyword evidence="4" id="KW-0788">Thiol protease</keyword>
<feature type="compositionally biased region" description="Low complexity" evidence="5">
    <location>
        <begin position="192"/>
        <end position="208"/>
    </location>
</feature>
<dbReference type="Gene3D" id="2.70.70.10">
    <property type="entry name" value="Glucose Permease (Domain IIA)"/>
    <property type="match status" value="1"/>
</dbReference>
<dbReference type="PANTHER" id="PTHR21666:SF270">
    <property type="entry name" value="MUREIN HYDROLASE ACTIVATOR ENVC"/>
    <property type="match status" value="1"/>
</dbReference>
<proteinExistence type="inferred from homology"/>
<evidence type="ECO:0000256" key="3">
    <source>
        <dbReference type="ARBA" id="ARBA00022801"/>
    </source>
</evidence>
<dbReference type="PANTHER" id="PTHR21666">
    <property type="entry name" value="PEPTIDASE-RELATED"/>
    <property type="match status" value="1"/>
</dbReference>
<dbReference type="InterPro" id="IPR031304">
    <property type="entry name" value="SLT_2"/>
</dbReference>
<dbReference type="SUPFAM" id="SSF54001">
    <property type="entry name" value="Cysteine proteinases"/>
    <property type="match status" value="1"/>
</dbReference>
<comment type="caution">
    <text evidence="7">The sequence shown here is derived from an EMBL/GenBank/DDBJ whole genome shotgun (WGS) entry which is preliminary data.</text>
</comment>
<dbReference type="EMBL" id="JAPWIJ010000001">
    <property type="protein sequence ID" value="MCZ4516891.1"/>
    <property type="molecule type" value="Genomic_DNA"/>
</dbReference>
<feature type="region of interest" description="Disordered" evidence="5">
    <location>
        <begin position="175"/>
        <end position="208"/>
    </location>
</feature>
<dbReference type="InterPro" id="IPR038765">
    <property type="entry name" value="Papain-like_cys_pep_sf"/>
</dbReference>
<keyword evidence="8" id="KW-1185">Reference proteome</keyword>
<dbReference type="Gene3D" id="3.90.1720.10">
    <property type="entry name" value="endopeptidase domain like (from Nostoc punctiforme)"/>
    <property type="match status" value="1"/>
</dbReference>
<dbReference type="Pfam" id="PF01551">
    <property type="entry name" value="Peptidase_M23"/>
    <property type="match status" value="1"/>
</dbReference>
<dbReference type="InterPro" id="IPR000064">
    <property type="entry name" value="NLP_P60_dom"/>
</dbReference>
<dbReference type="CDD" id="cd13399">
    <property type="entry name" value="Slt35-like"/>
    <property type="match status" value="1"/>
</dbReference>
<comment type="similarity">
    <text evidence="1">Belongs to the peptidase C40 family.</text>
</comment>
<evidence type="ECO:0000256" key="2">
    <source>
        <dbReference type="ARBA" id="ARBA00022670"/>
    </source>
</evidence>
<evidence type="ECO:0000256" key="1">
    <source>
        <dbReference type="ARBA" id="ARBA00007074"/>
    </source>
</evidence>
<organism evidence="7 8">
    <name type="scientific">Rhodococcus ruber</name>
    <dbReference type="NCBI Taxonomy" id="1830"/>
    <lineage>
        <taxon>Bacteria</taxon>
        <taxon>Bacillati</taxon>
        <taxon>Actinomycetota</taxon>
        <taxon>Actinomycetes</taxon>
        <taxon>Mycobacteriales</taxon>
        <taxon>Nocardiaceae</taxon>
        <taxon>Rhodococcus</taxon>
    </lineage>
</organism>
<dbReference type="RefSeq" id="WP_269601532.1">
    <property type="nucleotide sequence ID" value="NZ_JAPWIJ010000001.1"/>
</dbReference>
<evidence type="ECO:0000259" key="6">
    <source>
        <dbReference type="PROSITE" id="PS51935"/>
    </source>
</evidence>
<keyword evidence="3" id="KW-0378">Hydrolase</keyword>
<dbReference type="SUPFAM" id="SSF51261">
    <property type="entry name" value="Duplicated hybrid motif"/>
    <property type="match status" value="1"/>
</dbReference>
<evidence type="ECO:0000313" key="7">
    <source>
        <dbReference type="EMBL" id="MCZ4516891.1"/>
    </source>
</evidence>
<evidence type="ECO:0000256" key="5">
    <source>
        <dbReference type="SAM" id="MobiDB-lite"/>
    </source>
</evidence>
<sequence>MGTQSSSTRTGMKAGAAVIAAAVVLVGGLVLGSDNPKKVDDCLPTVPVSGQVAPGPGNKTQPVLAGTYEITSGFGPRWGTMHRGVDFAGPLGTPIYAATSGTVAEAGPAAGFGNWVIIDTTIDGQRLSTVYGHMSADTITVKEGDQVTAGQHIAGIGNEGGSTGPHLHFEVWQGGRLPDGAGTPTDPQPWLAGAAEPTPAAPTTPDAATSPAIVNAASVRPIGGAGCARPAVGGSDLKPGSVPPEFEPWIHRAAATCPEITAPLIAGQFKQESKFDVNAYNVRSGATGPGQFLPSTWEQEGVDGDGDGKREMNSVADAVMSMASYDCKMVELSKKGLADGQLTGDVVDLALSMYNCGPGATLSQGHTCTNSETQGYITNIRKFAIEEFTAPVAAIVPGGPSSGSAVVDAATRWLGTPYAWGGGDENGPTVGTRDGGVADMYGDFAKVGFDCSGLVKYAVAQATAGRIVLPHLDSAQINDSRGTTIANPADLRPGDIIQPHSGHIFIWMGANTVVEAPQSGDVVKISPWTPPASGLKAKRFV</sequence>
<dbReference type="InterPro" id="IPR016047">
    <property type="entry name" value="M23ase_b-sheet_dom"/>
</dbReference>
<accession>A0ABT4M7F6</accession>
<feature type="domain" description="NlpC/P60" evidence="6">
    <location>
        <begin position="400"/>
        <end position="541"/>
    </location>
</feature>
<dbReference type="Pfam" id="PF13406">
    <property type="entry name" value="SLT_2"/>
    <property type="match status" value="1"/>
</dbReference>
<name>A0ABT4M7F6_9NOCA</name>